<evidence type="ECO:0008006" key="3">
    <source>
        <dbReference type="Google" id="ProtNLM"/>
    </source>
</evidence>
<organism evidence="1 2">
    <name type="scientific">Algoriphagus kandeliae</name>
    <dbReference type="NCBI Taxonomy" id="2562278"/>
    <lineage>
        <taxon>Bacteria</taxon>
        <taxon>Pseudomonadati</taxon>
        <taxon>Bacteroidota</taxon>
        <taxon>Cytophagia</taxon>
        <taxon>Cytophagales</taxon>
        <taxon>Cyclobacteriaceae</taxon>
        <taxon>Algoriphagus</taxon>
    </lineage>
</organism>
<sequence>MNVLVIGGTGNFGKLIIKNLILSPATEQIISISKSKKGNFPSRVIQYLGDSNDDNFLCSVFEGHKFDVVIHIPNILLADLKVLLANCEKHLVKHLIVIGSAAMFTKLDAPTRELRIEQENLISKSKVNWTILRPNMVYGHKNDQNIYKLFTFLKNQFLLPVPGSPDVLQNPTHIEDFVGAVISSMLNERSYKKCYNLVGAQPISLRGMVGVLSPNKRVFVVSIPLKISVLALKVLRFFKLAEWHPEKLLRLNEEKVLKSTPESLEDLGYSPRNFEEGVKAYFED</sequence>
<proteinExistence type="predicted"/>
<gene>
    <name evidence="1" type="ORF">E4S40_00740</name>
</gene>
<dbReference type="RefSeq" id="WP_135069396.1">
    <property type="nucleotide sequence ID" value="NZ_SPSB01000001.1"/>
</dbReference>
<evidence type="ECO:0000313" key="1">
    <source>
        <dbReference type="EMBL" id="TFV97215.1"/>
    </source>
</evidence>
<comment type="caution">
    <text evidence="1">The sequence shown here is derived from an EMBL/GenBank/DDBJ whole genome shotgun (WGS) entry which is preliminary data.</text>
</comment>
<dbReference type="OrthoDB" id="9803892at2"/>
<keyword evidence="2" id="KW-1185">Reference proteome</keyword>
<dbReference type="Gene3D" id="3.40.50.720">
    <property type="entry name" value="NAD(P)-binding Rossmann-like Domain"/>
    <property type="match status" value="1"/>
</dbReference>
<reference evidence="1 2" key="1">
    <citation type="submission" date="2019-03" db="EMBL/GenBank/DDBJ databases">
        <title>Algoriphagus sp. nov, a new strain isolated from root system soil of mangrove plant Kandelia.</title>
        <authorList>
            <person name="Yin Q."/>
            <person name="Wang K."/>
            <person name="Song Z."/>
        </authorList>
    </citation>
    <scope>NUCLEOTIDE SEQUENCE [LARGE SCALE GENOMIC DNA]</scope>
    <source>
        <strain evidence="1 2">XY-J91</strain>
    </source>
</reference>
<dbReference type="EMBL" id="SPSB01000001">
    <property type="protein sequence ID" value="TFV97215.1"/>
    <property type="molecule type" value="Genomic_DNA"/>
</dbReference>
<accession>A0A4Y9R208</accession>
<dbReference type="Proteomes" id="UP000297647">
    <property type="component" value="Unassembled WGS sequence"/>
</dbReference>
<dbReference type="SUPFAM" id="SSF51735">
    <property type="entry name" value="NAD(P)-binding Rossmann-fold domains"/>
    <property type="match status" value="1"/>
</dbReference>
<dbReference type="AlphaFoldDB" id="A0A4Y9R208"/>
<name>A0A4Y9R208_9BACT</name>
<dbReference type="InterPro" id="IPR036291">
    <property type="entry name" value="NAD(P)-bd_dom_sf"/>
</dbReference>
<protein>
    <recommendedName>
        <fullName evidence="3">NAD-dependent epimerase/dehydratase family protein</fullName>
    </recommendedName>
</protein>
<evidence type="ECO:0000313" key="2">
    <source>
        <dbReference type="Proteomes" id="UP000297647"/>
    </source>
</evidence>